<accession>A0AA88DFY1</accession>
<sequence length="87" mass="9955">MPQRKHPRRQRNARRFVSCFVRGSITIPASILSTPRPPIALWKYKLSNTNAVGSLGTKLEFEVMDILRQFHLKKNSKLGSIPFILPP</sequence>
<dbReference type="Proteomes" id="UP001187192">
    <property type="component" value="Unassembled WGS sequence"/>
</dbReference>
<evidence type="ECO:0000313" key="1">
    <source>
        <dbReference type="EMBL" id="GMN55151.1"/>
    </source>
</evidence>
<dbReference type="AlphaFoldDB" id="A0AA88DFY1"/>
<organism evidence="1 2">
    <name type="scientific">Ficus carica</name>
    <name type="common">Common fig</name>
    <dbReference type="NCBI Taxonomy" id="3494"/>
    <lineage>
        <taxon>Eukaryota</taxon>
        <taxon>Viridiplantae</taxon>
        <taxon>Streptophyta</taxon>
        <taxon>Embryophyta</taxon>
        <taxon>Tracheophyta</taxon>
        <taxon>Spermatophyta</taxon>
        <taxon>Magnoliopsida</taxon>
        <taxon>eudicotyledons</taxon>
        <taxon>Gunneridae</taxon>
        <taxon>Pentapetalae</taxon>
        <taxon>rosids</taxon>
        <taxon>fabids</taxon>
        <taxon>Rosales</taxon>
        <taxon>Moraceae</taxon>
        <taxon>Ficeae</taxon>
        <taxon>Ficus</taxon>
    </lineage>
</organism>
<dbReference type="Gramene" id="FCD_00013485-RA">
    <property type="protein sequence ID" value="FCD_00013485-RA:cds"/>
    <property type="gene ID" value="FCD_00013485"/>
</dbReference>
<reference evidence="1" key="1">
    <citation type="submission" date="2023-07" db="EMBL/GenBank/DDBJ databases">
        <title>draft genome sequence of fig (Ficus carica).</title>
        <authorList>
            <person name="Takahashi T."/>
            <person name="Nishimura K."/>
        </authorList>
    </citation>
    <scope>NUCLEOTIDE SEQUENCE</scope>
</reference>
<name>A0AA88DFY1_FICCA</name>
<dbReference type="EMBL" id="BTGU01000055">
    <property type="protein sequence ID" value="GMN55151.1"/>
    <property type="molecule type" value="Genomic_DNA"/>
</dbReference>
<evidence type="ECO:0000313" key="2">
    <source>
        <dbReference type="Proteomes" id="UP001187192"/>
    </source>
</evidence>
<gene>
    <name evidence="1" type="ORF">TIFTF001_024263</name>
</gene>
<keyword evidence="2" id="KW-1185">Reference proteome</keyword>
<protein>
    <submittedName>
        <fullName evidence="1">Uncharacterized protein</fullName>
    </submittedName>
</protein>
<comment type="caution">
    <text evidence="1">The sequence shown here is derived from an EMBL/GenBank/DDBJ whole genome shotgun (WGS) entry which is preliminary data.</text>
</comment>
<proteinExistence type="predicted"/>